<gene>
    <name evidence="2" type="ORF">L201_004464</name>
</gene>
<reference evidence="2 3" key="1">
    <citation type="submission" date="2024-01" db="EMBL/GenBank/DDBJ databases">
        <title>Comparative genomics of Cryptococcus and Kwoniella reveals pathogenesis evolution and contrasting modes of karyotype evolution via chromosome fusion or intercentromeric recombination.</title>
        <authorList>
            <person name="Coelho M.A."/>
            <person name="David-Palma M."/>
            <person name="Shea T."/>
            <person name="Bowers K."/>
            <person name="McGinley-Smith S."/>
            <person name="Mohammad A.W."/>
            <person name="Gnirke A."/>
            <person name="Yurkov A.M."/>
            <person name="Nowrousian M."/>
            <person name="Sun S."/>
            <person name="Cuomo C.A."/>
            <person name="Heitman J."/>
        </authorList>
    </citation>
    <scope>NUCLEOTIDE SEQUENCE [LARGE SCALE GENOMIC DNA]</scope>
    <source>
        <strain evidence="2 3">CBS 6074</strain>
    </source>
</reference>
<feature type="compositionally biased region" description="Polar residues" evidence="1">
    <location>
        <begin position="1"/>
        <end position="12"/>
    </location>
</feature>
<feature type="region of interest" description="Disordered" evidence="1">
    <location>
        <begin position="1"/>
        <end position="49"/>
    </location>
</feature>
<evidence type="ECO:0000313" key="3">
    <source>
        <dbReference type="Proteomes" id="UP001355207"/>
    </source>
</evidence>
<dbReference type="RefSeq" id="XP_066076303.1">
    <property type="nucleotide sequence ID" value="XM_066220206.1"/>
</dbReference>
<protein>
    <submittedName>
        <fullName evidence="2">Uncharacterized protein</fullName>
    </submittedName>
</protein>
<feature type="compositionally biased region" description="Basic residues" evidence="1">
    <location>
        <begin position="19"/>
        <end position="28"/>
    </location>
</feature>
<dbReference type="EMBL" id="CP144102">
    <property type="protein sequence ID" value="WWC89540.1"/>
    <property type="molecule type" value="Genomic_DNA"/>
</dbReference>
<sequence length="206" mass="23301">MKASTSYAYQLTRQEHSHLKSHATRRQHLTSTSSSTKGPSYASEATATEEKIDFKKSLKEAEKVYKELESWNNENFTNVKGPTPTYPITMTTDIKDKWNEWMSLQKDTFTVLSVAEASLRSDAIASAGKIGMEPFMFDIWHKDKTADYLQNQAKTNPPPPASKVPSFKHIGDDTVPHKLYAGAITNMEMDWQADSIQNYSRNNESV</sequence>
<feature type="compositionally biased region" description="Polar residues" evidence="1">
    <location>
        <begin position="29"/>
        <end position="46"/>
    </location>
</feature>
<evidence type="ECO:0000313" key="2">
    <source>
        <dbReference type="EMBL" id="WWC89540.1"/>
    </source>
</evidence>
<dbReference type="AlphaFoldDB" id="A0AAX4JY83"/>
<name>A0AAX4JY83_9TREE</name>
<dbReference type="GeneID" id="91095134"/>
<accession>A0AAX4JY83</accession>
<proteinExistence type="predicted"/>
<evidence type="ECO:0000256" key="1">
    <source>
        <dbReference type="SAM" id="MobiDB-lite"/>
    </source>
</evidence>
<keyword evidence="3" id="KW-1185">Reference proteome</keyword>
<organism evidence="2 3">
    <name type="scientific">Kwoniella dendrophila CBS 6074</name>
    <dbReference type="NCBI Taxonomy" id="1295534"/>
    <lineage>
        <taxon>Eukaryota</taxon>
        <taxon>Fungi</taxon>
        <taxon>Dikarya</taxon>
        <taxon>Basidiomycota</taxon>
        <taxon>Agaricomycotina</taxon>
        <taxon>Tremellomycetes</taxon>
        <taxon>Tremellales</taxon>
        <taxon>Cryptococcaceae</taxon>
        <taxon>Kwoniella</taxon>
    </lineage>
</organism>
<dbReference type="Proteomes" id="UP001355207">
    <property type="component" value="Chromosome 5"/>
</dbReference>